<dbReference type="SUPFAM" id="SSF56024">
    <property type="entry name" value="Phospholipase D/nuclease"/>
    <property type="match status" value="2"/>
</dbReference>
<dbReference type="Pfam" id="PF13091">
    <property type="entry name" value="PLDc_2"/>
    <property type="match status" value="2"/>
</dbReference>
<dbReference type="Gene3D" id="3.30.870.10">
    <property type="entry name" value="Endonuclease Chain A"/>
    <property type="match status" value="2"/>
</dbReference>
<protein>
    <recommendedName>
        <fullName evidence="2">PLD phosphodiesterase domain-containing protein</fullName>
    </recommendedName>
</protein>
<keyword evidence="1" id="KW-1133">Transmembrane helix</keyword>
<feature type="domain" description="PLD phosphodiesterase" evidence="2">
    <location>
        <begin position="188"/>
        <end position="215"/>
    </location>
</feature>
<feature type="transmembrane region" description="Helical" evidence="1">
    <location>
        <begin position="41"/>
        <end position="66"/>
    </location>
</feature>
<evidence type="ECO:0000313" key="3">
    <source>
        <dbReference type="EMBL" id="GCE08758.1"/>
    </source>
</evidence>
<evidence type="ECO:0000313" key="4">
    <source>
        <dbReference type="Proteomes" id="UP000287224"/>
    </source>
</evidence>
<dbReference type="PROSITE" id="PS50035">
    <property type="entry name" value="PLD"/>
    <property type="match status" value="2"/>
</dbReference>
<dbReference type="PANTHER" id="PTHR21248">
    <property type="entry name" value="CARDIOLIPIN SYNTHASE"/>
    <property type="match status" value="1"/>
</dbReference>
<keyword evidence="4" id="KW-1185">Reference proteome</keyword>
<accession>A0A401ZPC1</accession>
<dbReference type="SMART" id="SM00155">
    <property type="entry name" value="PLDc"/>
    <property type="match status" value="2"/>
</dbReference>
<proteinExistence type="predicted"/>
<feature type="domain" description="PLD phosphodiesterase" evidence="2">
    <location>
        <begin position="355"/>
        <end position="382"/>
    </location>
</feature>
<sequence length="442" mass="51395">MKIQKIGVKMQRRRRSIPTKKIQLNISVWERWWQNFSLTRLIRNIIIAIFSAQVLTAGILLTISAIRDRKKHLHKFPTIELKEVQVGANRLQLYSNGKDLYNAMLEAIDQAEKSIYIESYIWKDDQAGWDFKTHLARKAAEGVEVYVIFDMIGNLVVPRQFKKSFDPAIHLIEYQALGSYQHVIDPRHYALDHRKLLIVDGKTGFIGGYNIGSLYADSWRDTHLRIQGPATTELAHSFVDFWNRFGPRHHPIQHRYQRRFDPLINLHGNDALRLTFPIRDMYIEAINRAEHSIYLSNAYFVPDGSLLDSLKAAAQRGVDVRILVPWKSNHVVADWISHSYFSECLDAGIHILGYRHTMLHAKTCTIDGQWSTVGTANLDRLSSIGNYEINLEIYSSDFAQQMERLFACDTEDVIELRAEDWHHRPWYTKLSEHILAPLRFMM</sequence>
<dbReference type="Proteomes" id="UP000287224">
    <property type="component" value="Unassembled WGS sequence"/>
</dbReference>
<dbReference type="PANTHER" id="PTHR21248:SF22">
    <property type="entry name" value="PHOSPHOLIPASE D"/>
    <property type="match status" value="1"/>
</dbReference>
<comment type="caution">
    <text evidence="3">The sequence shown here is derived from an EMBL/GenBank/DDBJ whole genome shotgun (WGS) entry which is preliminary data.</text>
</comment>
<keyword evidence="1" id="KW-0812">Transmembrane</keyword>
<name>A0A401ZPC1_9CHLR</name>
<dbReference type="GO" id="GO:0032049">
    <property type="term" value="P:cardiolipin biosynthetic process"/>
    <property type="evidence" value="ECO:0007669"/>
    <property type="project" value="UniProtKB-ARBA"/>
</dbReference>
<dbReference type="RefSeq" id="WP_126601251.1">
    <property type="nucleotide sequence ID" value="NZ_BIFQ01000002.1"/>
</dbReference>
<evidence type="ECO:0000259" key="2">
    <source>
        <dbReference type="PROSITE" id="PS50035"/>
    </source>
</evidence>
<evidence type="ECO:0000256" key="1">
    <source>
        <dbReference type="SAM" id="Phobius"/>
    </source>
</evidence>
<dbReference type="EMBL" id="BIFQ01000002">
    <property type="protein sequence ID" value="GCE08758.1"/>
    <property type="molecule type" value="Genomic_DNA"/>
</dbReference>
<dbReference type="AlphaFoldDB" id="A0A401ZPC1"/>
<dbReference type="InterPro" id="IPR001736">
    <property type="entry name" value="PLipase_D/transphosphatidylase"/>
</dbReference>
<dbReference type="GO" id="GO:0030572">
    <property type="term" value="F:phosphatidyltransferase activity"/>
    <property type="evidence" value="ECO:0007669"/>
    <property type="project" value="UniProtKB-ARBA"/>
</dbReference>
<dbReference type="InterPro" id="IPR025202">
    <property type="entry name" value="PLD-like_dom"/>
</dbReference>
<dbReference type="CDD" id="cd09159">
    <property type="entry name" value="PLDc_ybhO_like_2"/>
    <property type="match status" value="1"/>
</dbReference>
<keyword evidence="1" id="KW-0472">Membrane</keyword>
<organism evidence="3 4">
    <name type="scientific">Dictyobacter aurantiacus</name>
    <dbReference type="NCBI Taxonomy" id="1936993"/>
    <lineage>
        <taxon>Bacteria</taxon>
        <taxon>Bacillati</taxon>
        <taxon>Chloroflexota</taxon>
        <taxon>Ktedonobacteria</taxon>
        <taxon>Ktedonobacterales</taxon>
        <taxon>Dictyobacteraceae</taxon>
        <taxon>Dictyobacter</taxon>
    </lineage>
</organism>
<dbReference type="OrthoDB" id="9762009at2"/>
<reference evidence="4" key="1">
    <citation type="submission" date="2018-12" db="EMBL/GenBank/DDBJ databases">
        <title>Tengunoibacter tsumagoiensis gen. nov., sp. nov., Dictyobacter kobayashii sp. nov., D. alpinus sp. nov., and D. joshuensis sp. nov. and description of Dictyobacteraceae fam. nov. within the order Ktedonobacterales isolated from Tengu-no-mugimeshi.</title>
        <authorList>
            <person name="Wang C.M."/>
            <person name="Zheng Y."/>
            <person name="Sakai Y."/>
            <person name="Toyoda A."/>
            <person name="Minakuchi Y."/>
            <person name="Abe K."/>
            <person name="Yokota A."/>
            <person name="Yabe S."/>
        </authorList>
    </citation>
    <scope>NUCLEOTIDE SEQUENCE [LARGE SCALE GENOMIC DNA]</scope>
    <source>
        <strain evidence="4">S-27</strain>
    </source>
</reference>
<gene>
    <name evidence="3" type="ORF">KDAU_60870</name>
</gene>
<dbReference type="CDD" id="cd09110">
    <property type="entry name" value="PLDc_CLS_1"/>
    <property type="match status" value="1"/>
</dbReference>